<dbReference type="EMBL" id="CAMXCT020001125">
    <property type="protein sequence ID" value="CAL1140368.1"/>
    <property type="molecule type" value="Genomic_DNA"/>
</dbReference>
<feature type="domain" description="Fe2OG dioxygenase" evidence="12">
    <location>
        <begin position="253"/>
        <end position="375"/>
    </location>
</feature>
<comment type="cofactor">
    <cofactor evidence="1">
        <name>L-ascorbate</name>
        <dbReference type="ChEBI" id="CHEBI:38290"/>
    </cofactor>
</comment>
<dbReference type="Proteomes" id="UP001152797">
    <property type="component" value="Unassembled WGS sequence"/>
</dbReference>
<evidence type="ECO:0000313" key="13">
    <source>
        <dbReference type="EMBL" id="CAI3986993.1"/>
    </source>
</evidence>
<evidence type="ECO:0000256" key="3">
    <source>
        <dbReference type="ARBA" id="ARBA00022771"/>
    </source>
</evidence>
<dbReference type="PROSITE" id="PS01360">
    <property type="entry name" value="ZF_MYND_1"/>
    <property type="match status" value="1"/>
</dbReference>
<feature type="compositionally biased region" description="Polar residues" evidence="10">
    <location>
        <begin position="114"/>
        <end position="123"/>
    </location>
</feature>
<accession>A0A9P1CA81</accession>
<dbReference type="GO" id="GO:0008198">
    <property type="term" value="F:ferrous iron binding"/>
    <property type="evidence" value="ECO:0007669"/>
    <property type="project" value="TreeGrafter"/>
</dbReference>
<dbReference type="InterPro" id="IPR002893">
    <property type="entry name" value="Znf_MYND"/>
</dbReference>
<evidence type="ECO:0000256" key="8">
    <source>
        <dbReference type="ARBA" id="ARBA00023004"/>
    </source>
</evidence>
<protein>
    <submittedName>
        <fullName evidence="15">Egl nine homolog 1 (Hypoxia-inducible facto r prolyl hydroxylase 2) (HIF-PH2) (HIF-prolyl hydroxylase 2) (HPH-2) (Prolyl hydroxylase domain-containing protein 2) (PHD2) (SM-20)</fullName>
    </submittedName>
</protein>
<keyword evidence="4" id="KW-0862">Zinc</keyword>
<dbReference type="GO" id="GO:0008270">
    <property type="term" value="F:zinc ion binding"/>
    <property type="evidence" value="ECO:0007669"/>
    <property type="project" value="UniProtKB-KW"/>
</dbReference>
<evidence type="ECO:0000313" key="14">
    <source>
        <dbReference type="EMBL" id="CAL1140368.1"/>
    </source>
</evidence>
<dbReference type="InterPro" id="IPR051559">
    <property type="entry name" value="HIF_prolyl_hydroxylases"/>
</dbReference>
<gene>
    <name evidence="13" type="ORF">C1SCF055_LOCUS14302</name>
</gene>
<dbReference type="GO" id="GO:0071456">
    <property type="term" value="P:cellular response to hypoxia"/>
    <property type="evidence" value="ECO:0007669"/>
    <property type="project" value="TreeGrafter"/>
</dbReference>
<feature type="region of interest" description="Disordered" evidence="10">
    <location>
        <begin position="88"/>
        <end position="129"/>
    </location>
</feature>
<evidence type="ECO:0000259" key="11">
    <source>
        <dbReference type="PROSITE" id="PS50865"/>
    </source>
</evidence>
<evidence type="ECO:0000259" key="12">
    <source>
        <dbReference type="PROSITE" id="PS51471"/>
    </source>
</evidence>
<dbReference type="InterPro" id="IPR006620">
    <property type="entry name" value="Pro_4_hyd_alph"/>
</dbReference>
<dbReference type="GO" id="GO:0031418">
    <property type="term" value="F:L-ascorbic acid binding"/>
    <property type="evidence" value="ECO:0007669"/>
    <property type="project" value="UniProtKB-KW"/>
</dbReference>
<evidence type="ECO:0000256" key="6">
    <source>
        <dbReference type="ARBA" id="ARBA00022964"/>
    </source>
</evidence>
<keyword evidence="3 9" id="KW-0863">Zinc-finger</keyword>
<dbReference type="GO" id="GO:0031543">
    <property type="term" value="F:peptidyl-proline dioxygenase activity"/>
    <property type="evidence" value="ECO:0007669"/>
    <property type="project" value="TreeGrafter"/>
</dbReference>
<evidence type="ECO:0000256" key="1">
    <source>
        <dbReference type="ARBA" id="ARBA00001961"/>
    </source>
</evidence>
<dbReference type="SMART" id="SM00702">
    <property type="entry name" value="P4Hc"/>
    <property type="match status" value="1"/>
</dbReference>
<reference evidence="14" key="2">
    <citation type="submission" date="2024-04" db="EMBL/GenBank/DDBJ databases">
        <authorList>
            <person name="Chen Y."/>
            <person name="Shah S."/>
            <person name="Dougan E. K."/>
            <person name="Thang M."/>
            <person name="Chan C."/>
        </authorList>
    </citation>
    <scope>NUCLEOTIDE SEQUENCE [LARGE SCALE GENOMIC DNA]</scope>
</reference>
<dbReference type="OrthoDB" id="433328at2759"/>
<dbReference type="AlphaFoldDB" id="A0A9P1CA81"/>
<sequence length="376" mass="40552">MELGPCRVCGCPALARCSRCQEAAYCGPECQRADWQIHKQSCHRSREAPAERLQVPAVPAGPAGQAAAVAPKQKEIEWDAVRAMLGQAPARPSDDRADEAAGPAEPRVSGASPGWQSSPTHPTTPAPFDVHLVGKNNVEVAQAVVAKLKERGVCVIKAGAERAFHKAVHMEAKQLWDAGAYTSASKGSPSSPGSHEITFNARDDKVICLSSSVLDALGKKVQALKKVDEQLANFGWGIKQILEDQLGLSLTKRTPGMLSCYDGQKVPDAQYGFHVDNPYMTNMAVPDDGRRLTLIFYISDGQHWDVQKDGGALQVCMSDPRRAPSSTAEALTHPLFTVAPDCDTLVAFWSHTMFHAVLPVTGTKPRFALSTWFMGS</sequence>
<dbReference type="InterPro" id="IPR005123">
    <property type="entry name" value="Oxoglu/Fe-dep_dioxygenase_dom"/>
</dbReference>
<dbReference type="PANTHER" id="PTHR12907:SF26">
    <property type="entry name" value="HIF PROLYL HYDROXYLASE, ISOFORM C"/>
    <property type="match status" value="1"/>
</dbReference>
<evidence type="ECO:0000256" key="4">
    <source>
        <dbReference type="ARBA" id="ARBA00022833"/>
    </source>
</evidence>
<dbReference type="Gene3D" id="2.60.120.620">
    <property type="entry name" value="q2cbj1_9rhob like domain"/>
    <property type="match status" value="1"/>
</dbReference>
<dbReference type="PANTHER" id="PTHR12907">
    <property type="entry name" value="EGL NINE HOMOLOG-RELATED"/>
    <property type="match status" value="1"/>
</dbReference>
<dbReference type="InterPro" id="IPR044862">
    <property type="entry name" value="Pro_4_hyd_alph_FE2OG_OXY"/>
</dbReference>
<feature type="domain" description="MYND-type" evidence="11">
    <location>
        <begin position="6"/>
        <end position="42"/>
    </location>
</feature>
<dbReference type="Pfam" id="PF13640">
    <property type="entry name" value="2OG-FeII_Oxy_3"/>
    <property type="match status" value="1"/>
</dbReference>
<evidence type="ECO:0000313" key="15">
    <source>
        <dbReference type="EMBL" id="CAL4774305.1"/>
    </source>
</evidence>
<dbReference type="PROSITE" id="PS51471">
    <property type="entry name" value="FE2OG_OXY"/>
    <property type="match status" value="1"/>
</dbReference>
<reference evidence="13" key="1">
    <citation type="submission" date="2022-10" db="EMBL/GenBank/DDBJ databases">
        <authorList>
            <person name="Chen Y."/>
            <person name="Dougan E. K."/>
            <person name="Chan C."/>
            <person name="Rhodes N."/>
            <person name="Thang M."/>
        </authorList>
    </citation>
    <scope>NUCLEOTIDE SEQUENCE</scope>
</reference>
<dbReference type="EMBL" id="CAMXCT030001125">
    <property type="protein sequence ID" value="CAL4774305.1"/>
    <property type="molecule type" value="Genomic_DNA"/>
</dbReference>
<evidence type="ECO:0000256" key="10">
    <source>
        <dbReference type="SAM" id="MobiDB-lite"/>
    </source>
</evidence>
<organism evidence="13">
    <name type="scientific">Cladocopium goreaui</name>
    <dbReference type="NCBI Taxonomy" id="2562237"/>
    <lineage>
        <taxon>Eukaryota</taxon>
        <taxon>Sar</taxon>
        <taxon>Alveolata</taxon>
        <taxon>Dinophyceae</taxon>
        <taxon>Suessiales</taxon>
        <taxon>Symbiodiniaceae</taxon>
        <taxon>Cladocopium</taxon>
    </lineage>
</organism>
<dbReference type="Pfam" id="PF01753">
    <property type="entry name" value="zf-MYND"/>
    <property type="match status" value="1"/>
</dbReference>
<dbReference type="PROSITE" id="PS50865">
    <property type="entry name" value="ZF_MYND_2"/>
    <property type="match status" value="1"/>
</dbReference>
<evidence type="ECO:0000256" key="2">
    <source>
        <dbReference type="ARBA" id="ARBA00022723"/>
    </source>
</evidence>
<keyword evidence="6" id="KW-0223">Dioxygenase</keyword>
<proteinExistence type="predicted"/>
<keyword evidence="16" id="KW-1185">Reference proteome</keyword>
<keyword evidence="2" id="KW-0479">Metal-binding</keyword>
<evidence type="ECO:0000313" key="16">
    <source>
        <dbReference type="Proteomes" id="UP001152797"/>
    </source>
</evidence>
<evidence type="ECO:0000256" key="7">
    <source>
        <dbReference type="ARBA" id="ARBA00023002"/>
    </source>
</evidence>
<evidence type="ECO:0000256" key="5">
    <source>
        <dbReference type="ARBA" id="ARBA00022896"/>
    </source>
</evidence>
<evidence type="ECO:0000256" key="9">
    <source>
        <dbReference type="PROSITE-ProRule" id="PRU00134"/>
    </source>
</evidence>
<comment type="caution">
    <text evidence="13">The sequence shown here is derived from an EMBL/GenBank/DDBJ whole genome shotgun (WGS) entry which is preliminary data.</text>
</comment>
<keyword evidence="7" id="KW-0560">Oxidoreductase</keyword>
<keyword evidence="5" id="KW-0847">Vitamin C</keyword>
<dbReference type="Gene3D" id="6.10.140.2220">
    <property type="match status" value="1"/>
</dbReference>
<dbReference type="EMBL" id="CAMXCT010001125">
    <property type="protein sequence ID" value="CAI3986993.1"/>
    <property type="molecule type" value="Genomic_DNA"/>
</dbReference>
<dbReference type="SUPFAM" id="SSF144232">
    <property type="entry name" value="HIT/MYND zinc finger-like"/>
    <property type="match status" value="1"/>
</dbReference>
<name>A0A9P1CA81_9DINO</name>
<keyword evidence="8" id="KW-0408">Iron</keyword>